<evidence type="ECO:0000256" key="9">
    <source>
        <dbReference type="ARBA" id="ARBA00023136"/>
    </source>
</evidence>
<dbReference type="Proteomes" id="UP001620626">
    <property type="component" value="Unassembled WGS sequence"/>
</dbReference>
<feature type="region of interest" description="Disordered" evidence="13">
    <location>
        <begin position="1347"/>
        <end position="1366"/>
    </location>
</feature>
<evidence type="ECO:0000256" key="3">
    <source>
        <dbReference type="ARBA" id="ARBA00022475"/>
    </source>
</evidence>
<keyword evidence="10" id="KW-0325">Glycoprotein</keyword>
<feature type="transmembrane region" description="Helical" evidence="14">
    <location>
        <begin position="316"/>
        <end position="337"/>
    </location>
</feature>
<feature type="transmembrane region" description="Helical" evidence="14">
    <location>
        <begin position="343"/>
        <end position="362"/>
    </location>
</feature>
<evidence type="ECO:0000256" key="5">
    <source>
        <dbReference type="ARBA" id="ARBA00022679"/>
    </source>
</evidence>
<dbReference type="FunFam" id="3.90.550.10:FF:000139">
    <property type="entry name" value="Chitin synthase 8"/>
    <property type="match status" value="1"/>
</dbReference>
<feature type="transmembrane region" description="Helical" evidence="14">
    <location>
        <begin position="208"/>
        <end position="236"/>
    </location>
</feature>
<evidence type="ECO:0000256" key="4">
    <source>
        <dbReference type="ARBA" id="ARBA00022676"/>
    </source>
</evidence>
<evidence type="ECO:0000256" key="13">
    <source>
        <dbReference type="SAM" id="MobiDB-lite"/>
    </source>
</evidence>
<dbReference type="InterPro" id="IPR004835">
    <property type="entry name" value="Chitin_synth"/>
</dbReference>
<proteinExistence type="inferred from homology"/>
<dbReference type="GO" id="GO:0005886">
    <property type="term" value="C:plasma membrane"/>
    <property type="evidence" value="ECO:0007669"/>
    <property type="project" value="UniProtKB-SubCell"/>
</dbReference>
<feature type="compositionally biased region" description="Low complexity" evidence="13">
    <location>
        <begin position="1897"/>
        <end position="1909"/>
    </location>
</feature>
<dbReference type="EC" id="2.4.1.16" evidence="2"/>
<keyword evidence="4" id="KW-0328">Glycosyltransferase</keyword>
<keyword evidence="3" id="KW-1003">Cell membrane</keyword>
<feature type="transmembrane region" description="Helical" evidence="14">
    <location>
        <begin position="1253"/>
        <end position="1275"/>
    </location>
</feature>
<keyword evidence="6 14" id="KW-0812">Transmembrane</keyword>
<keyword evidence="18" id="KW-1185">Reference proteome</keyword>
<evidence type="ECO:0000313" key="18">
    <source>
        <dbReference type="Proteomes" id="UP001620626"/>
    </source>
</evidence>
<feature type="transmembrane region" description="Helical" evidence="14">
    <location>
        <begin position="456"/>
        <end position="475"/>
    </location>
</feature>
<dbReference type="EMBL" id="JBICBT010001046">
    <property type="protein sequence ID" value="KAL3086232.1"/>
    <property type="molecule type" value="Genomic_DNA"/>
</dbReference>
<dbReference type="Pfam" id="PF03142">
    <property type="entry name" value="Chitin_synth_2"/>
    <property type="match status" value="1"/>
</dbReference>
<comment type="catalytic activity">
    <reaction evidence="12">
        <text>[(1-&gt;4)-N-acetyl-beta-D-glucosaminyl](n) + UDP-N-acetyl-alpha-D-glucosamine = [(1-&gt;4)-N-acetyl-beta-D-glucosaminyl](n+1) + UDP + H(+)</text>
        <dbReference type="Rhea" id="RHEA:16637"/>
        <dbReference type="Rhea" id="RHEA-COMP:9593"/>
        <dbReference type="Rhea" id="RHEA-COMP:9595"/>
        <dbReference type="ChEBI" id="CHEBI:15378"/>
        <dbReference type="ChEBI" id="CHEBI:17029"/>
        <dbReference type="ChEBI" id="CHEBI:57705"/>
        <dbReference type="ChEBI" id="CHEBI:58223"/>
        <dbReference type="EC" id="2.4.1.16"/>
    </reaction>
</comment>
<accession>A0ABD2J3W9</accession>
<keyword evidence="5" id="KW-0808">Transferase</keyword>
<dbReference type="SUPFAM" id="SSF53448">
    <property type="entry name" value="Nucleotide-diphospho-sugar transferases"/>
    <property type="match status" value="1"/>
</dbReference>
<dbReference type="PANTHER" id="PTHR22914:SF42">
    <property type="entry name" value="CHITIN SYNTHASE"/>
    <property type="match status" value="1"/>
</dbReference>
<comment type="similarity">
    <text evidence="11">Belongs to the chitin synthase family. Class IV subfamily.</text>
</comment>
<evidence type="ECO:0000256" key="2">
    <source>
        <dbReference type="ARBA" id="ARBA00012543"/>
    </source>
</evidence>
<dbReference type="GO" id="GO:0004100">
    <property type="term" value="F:chitin synthase activity"/>
    <property type="evidence" value="ECO:0007669"/>
    <property type="project" value="UniProtKB-EC"/>
</dbReference>
<keyword evidence="9 14" id="KW-0472">Membrane</keyword>
<evidence type="ECO:0000313" key="17">
    <source>
        <dbReference type="EMBL" id="KAL3086232.1"/>
    </source>
</evidence>
<dbReference type="InterPro" id="IPR029044">
    <property type="entry name" value="Nucleotide-diphossugar_trans"/>
</dbReference>
<evidence type="ECO:0000256" key="15">
    <source>
        <dbReference type="SAM" id="SignalP"/>
    </source>
</evidence>
<keyword evidence="15" id="KW-0732">Signal</keyword>
<feature type="transmembrane region" description="Helical" evidence="14">
    <location>
        <begin position="1189"/>
        <end position="1215"/>
    </location>
</feature>
<feature type="transmembrane region" description="Helical" evidence="14">
    <location>
        <begin position="1315"/>
        <end position="1334"/>
    </location>
</feature>
<dbReference type="PANTHER" id="PTHR22914">
    <property type="entry name" value="CHITIN SYNTHASE"/>
    <property type="match status" value="1"/>
</dbReference>
<evidence type="ECO:0000256" key="7">
    <source>
        <dbReference type="ARBA" id="ARBA00022989"/>
    </source>
</evidence>
<dbReference type="Pfam" id="PF23000">
    <property type="entry name" value="ChitinSynthase_IV_N"/>
    <property type="match status" value="1"/>
</dbReference>
<feature type="transmembrane region" description="Helical" evidence="14">
    <location>
        <begin position="369"/>
        <end position="390"/>
    </location>
</feature>
<gene>
    <name evidence="17" type="ORF">niasHT_040024</name>
</gene>
<feature type="region of interest" description="Disordered" evidence="13">
    <location>
        <begin position="16"/>
        <end position="122"/>
    </location>
</feature>
<feature type="transmembrane region" description="Helical" evidence="14">
    <location>
        <begin position="1287"/>
        <end position="1303"/>
    </location>
</feature>
<evidence type="ECO:0000256" key="14">
    <source>
        <dbReference type="SAM" id="Phobius"/>
    </source>
</evidence>
<evidence type="ECO:0000259" key="16">
    <source>
        <dbReference type="Pfam" id="PF23000"/>
    </source>
</evidence>
<keyword evidence="8" id="KW-0175">Coiled coil</keyword>
<evidence type="ECO:0000256" key="1">
    <source>
        <dbReference type="ARBA" id="ARBA00004651"/>
    </source>
</evidence>
<evidence type="ECO:0000256" key="6">
    <source>
        <dbReference type="ARBA" id="ARBA00022692"/>
    </source>
</evidence>
<feature type="compositionally biased region" description="Low complexity" evidence="13">
    <location>
        <begin position="1722"/>
        <end position="1736"/>
    </location>
</feature>
<feature type="chain" id="PRO_5044888372" description="chitin synthase" evidence="15">
    <location>
        <begin position="20"/>
        <end position="1944"/>
    </location>
</feature>
<feature type="signal peptide" evidence="15">
    <location>
        <begin position="1"/>
        <end position="19"/>
    </location>
</feature>
<feature type="transmembrane region" description="Helical" evidence="14">
    <location>
        <begin position="405"/>
        <end position="425"/>
    </location>
</feature>
<comment type="caution">
    <text evidence="17">The sequence shown here is derived from an EMBL/GenBank/DDBJ whole genome shotgun (WGS) entry which is preliminary data.</text>
</comment>
<dbReference type="CDD" id="cd04190">
    <property type="entry name" value="Chitin_synth_C"/>
    <property type="match status" value="1"/>
</dbReference>
<reference evidence="17 18" key="1">
    <citation type="submission" date="2024-10" db="EMBL/GenBank/DDBJ databases">
        <authorList>
            <person name="Kim D."/>
        </authorList>
    </citation>
    <scope>NUCLEOTIDE SEQUENCE [LARGE SCALE GENOMIC DNA]</scope>
    <source>
        <strain evidence="17">BH-2024</strain>
    </source>
</reference>
<dbReference type="Gene3D" id="3.90.550.10">
    <property type="entry name" value="Spore Coat Polysaccharide Biosynthesis Protein SpsA, Chain A"/>
    <property type="match status" value="1"/>
</dbReference>
<feature type="compositionally biased region" description="Low complexity" evidence="13">
    <location>
        <begin position="101"/>
        <end position="116"/>
    </location>
</feature>
<feature type="domain" description="Chitin synthase chs-1/2 N-terminal putative transporter" evidence="16">
    <location>
        <begin position="209"/>
        <end position="362"/>
    </location>
</feature>
<keyword evidence="7 14" id="KW-1133">Transmembrane helix</keyword>
<feature type="transmembrane region" description="Helical" evidence="14">
    <location>
        <begin position="1227"/>
        <end position="1247"/>
    </location>
</feature>
<organism evidence="17 18">
    <name type="scientific">Heterodera trifolii</name>
    <dbReference type="NCBI Taxonomy" id="157864"/>
    <lineage>
        <taxon>Eukaryota</taxon>
        <taxon>Metazoa</taxon>
        <taxon>Ecdysozoa</taxon>
        <taxon>Nematoda</taxon>
        <taxon>Chromadorea</taxon>
        <taxon>Rhabditida</taxon>
        <taxon>Tylenchina</taxon>
        <taxon>Tylenchomorpha</taxon>
        <taxon>Tylenchoidea</taxon>
        <taxon>Heteroderidae</taxon>
        <taxon>Heteroderinae</taxon>
        <taxon>Heterodera</taxon>
    </lineage>
</organism>
<feature type="transmembrane region" description="Helical" evidence="14">
    <location>
        <begin position="279"/>
        <end position="296"/>
    </location>
</feature>
<comment type="subcellular location">
    <subcellularLocation>
        <location evidence="1">Cell membrane</location>
        <topology evidence="1">Multi-pass membrane protein</topology>
    </subcellularLocation>
</comment>
<feature type="transmembrane region" description="Helical" evidence="14">
    <location>
        <begin position="1537"/>
        <end position="1555"/>
    </location>
</feature>
<evidence type="ECO:0000256" key="11">
    <source>
        <dbReference type="ARBA" id="ARBA00046329"/>
    </source>
</evidence>
<evidence type="ECO:0000256" key="10">
    <source>
        <dbReference type="ARBA" id="ARBA00023180"/>
    </source>
</evidence>
<feature type="region of interest" description="Disordered" evidence="13">
    <location>
        <begin position="1703"/>
        <end position="1736"/>
    </location>
</feature>
<sequence>MGPWGETWWTLCLLSTTQLPPLPPPPPTCEDEDDDADRDQKLRPPPVESLESADGDRVISRRDRKKKMSENLPPPPPAPPGFVGGFSTHPYNTSTNNNSMELPEPLSFRPRPSLSSATSCTSDGFSTFDEASLPSAAGGPGQLQRVHAMQLGAAGAGGVHAQAAAARMVHHAMPRVPEDPAPAVGTLQRGWDTFRLLPPKPDRRGRGALYVTLLQLLKLGTFVILFVLTLTTSILAKSVALLMANGLGQAGTNVTICPDKIPEASTNRVFISPRNAAKWAWALLVTLCVPEAYTFVRAARRTLFHRVRAPDCAQFALVFVVESAHAFGIGTLCFALAPHFNIITLLQLGSAFCLIPACLQALSRPPGRWLPLLLLLDISALLAQFTVLWAQPAATQHEQYARHSAVYSMPGLAFVCAVCVSSAWWQNFVHPRSFLAPIRLLSVVGARLRECHSKTYVLVSPWKCMLFILCMLHFVPPHVPLHALLQRDPFAEQLITISADHLNDSQISAFQERMQDYERGAEYHITTAEFAPPMAKQKRPVVVEQFSDGEEMLMNRSKPTVAKQRHIGPHKKAYRRVEKRAPKMHEEAGEEEEEEIISAYNIYDDRVELNQFTTAYDALWLALFQVACALLCHFSAKFACKVVMQRVGMALPMMLSGPLSVFLLAHACESHTQNACYMNDWLSKELFWKCPDQPFHWQFWTDPAMLLWLSWWLAQCWVCFHLWRPGQERLARSERLFVLGQFDALFPAESIAMDRRRDDKLRIRSEELETDDGTDDGESSVRTYESTAISDYLVERGGGPTGGGMASRKVPSLCSSQLTAGSGRPDCGGLIREQPSAADAICKIYVCATMWHESALEMTCMLKSILRLDEDQCARRNAQRYLKVVDPDYYEFEAHIFFDDAFELDSAEPAATPRPNKFVRQLIACMDEAASAVHRCRVHLRTPRKCVTPYGGRVSYILPGKNRLTVHLKNKWLIRQRKRWSQVMYLYYLLGYRLAMRVHEHRRRELLSENTFILTLDGDVDFQPDCVHLLVDLMRKNRRLGAACGRIHPRGSGLMVWYQKFEYAIGHWLQKSTEHMIGCVLCSPGCFSLFRSSALMDDNVARKYATRSEKPVHYVQYDQGEDRWLCTLLLQRGYRVEYCAASDALTFAPEGFTEFFNQRRRWIPSTMANIIDLLRDYRNVVKVNESVTIWYIAYQLVMLFSSVLGPGTIFLMVVGAISISFNIDTRLALLVVTTPVLCFCICCLTCSTDKQLLMAQIIGALFAMLMTAVAVGTSLQIQKDGILSPHSIFLFTVLGSWFVAALLHPLEFGCVIPCALYFLAIPSMYMLLPIYSLCNLNTVSWGTRENPISSTNSGEHHHQNGTHHNAPEDGEVSLGCGNLCRVVCCVRHAFGAGGANASSHATTAVRRLDEGLQQIERKLASLERRRDGGDCGASELGAVASAQQQRADQLVPEPTAAVGVGLVDQRAPQAQQQRMDSPNWMDEEPFKQFDTVYLDPDEASFWREMINKYLRPINLDSQEVERMQIGLDELRNKTCSAFFMVNLVFIIVVLVLQMQKDFLHIDWPLGPKVNQTKPDLGAGSGPADEDEIVVSHLQLEPMGFVFIVFFLAILVIQFLAMLFHRFGTLAHIIASTELWCCSRRPMDAISEEELMAQNAVEIARELQAIRGLTDSSDSGAHLQQQQQHELQLRHRRPFPAPQQIHTNAFSAESPPPPPPPQRNSGRANGDAAGMPAAASVPPAGVGVASAAAAAGRRGGGGAGTEQRRMDTLDAAFRRRFFALSAGDDGAGDGGIGAMTAAAAQRHATTSGGSGGGAKRRQIQTSMTLNRRTLQALERRRESIYGAGLANGAGAAAAPNKRLSAPANRSGYALTSSSSSLDSDADSAAAAIAAPPAPRPAAAATMASGAAMRSHQLDELFSGTRTLERHQRARHGAGGGGRARKESRF</sequence>
<feature type="region of interest" description="Disordered" evidence="13">
    <location>
        <begin position="1897"/>
        <end position="1944"/>
    </location>
</feature>
<dbReference type="InterPro" id="IPR055120">
    <property type="entry name" value="Chs-1/2_IV_N"/>
</dbReference>
<feature type="transmembrane region" description="Helical" evidence="14">
    <location>
        <begin position="1599"/>
        <end position="1619"/>
    </location>
</feature>
<feature type="compositionally biased region" description="Polar residues" evidence="13">
    <location>
        <begin position="89"/>
        <end position="100"/>
    </location>
</feature>
<protein>
    <recommendedName>
        <fullName evidence="2">chitin synthase</fullName>
        <ecNumber evidence="2">2.4.1.16</ecNumber>
    </recommendedName>
</protein>
<evidence type="ECO:0000256" key="12">
    <source>
        <dbReference type="ARBA" id="ARBA00048014"/>
    </source>
</evidence>
<evidence type="ECO:0000256" key="8">
    <source>
        <dbReference type="ARBA" id="ARBA00023054"/>
    </source>
</evidence>
<name>A0ABD2J3W9_9BILA</name>